<organism evidence="2 3">
    <name type="scientific">Nocardioides silvaticus</name>
    <dbReference type="NCBI Taxonomy" id="2201891"/>
    <lineage>
        <taxon>Bacteria</taxon>
        <taxon>Bacillati</taxon>
        <taxon>Actinomycetota</taxon>
        <taxon>Actinomycetes</taxon>
        <taxon>Propionibacteriales</taxon>
        <taxon>Nocardioidaceae</taxon>
        <taxon>Nocardioides</taxon>
    </lineage>
</organism>
<keyword evidence="1" id="KW-0812">Transmembrane</keyword>
<evidence type="ECO:0000313" key="3">
    <source>
        <dbReference type="Proteomes" id="UP000245507"/>
    </source>
</evidence>
<sequence length="510" mass="55932">MSAPTTTTPLATTGPLGWVGRVAARLPRPEVLLVWLLVAHVVLKLLIYPLTMHAPAYNDEQQYYDGARALSNLLRDVFAFTAPDGAELERNVVASGWFMPGMAILMTPLFVVLPDAADPLCRAYLGVANFLVLLWAVRSVKKRLGPGYATLLVAFPALLPSWVLMSFTAYGDPLSGVVLVVLVAHVVDMLRRLRAGEPPAWKEALQLGLLAIAVLYLRSSTSIVLAALGLVTLVAALVLLRGAARWRALAAAGLAGVVFLMLLAPWSIAASRSLEARVVTTTTVPISLANTFGDREQVCFGECDPDSFLWFRPLRYAREVARATGESEVEVEKQMSDYALRDLDRRDYARQTWWNIGSYFLLPANFVRYIAPPEGRGPVGMAAQKLIWGATYAYFIPVLLLTLLSMLFVQLRSLEAQILDTLTKLALLALFVQPFVHVAGSRYWTTAGPLFILAAAGFLRELYVRRRHVAPVREHLDGTDAQLSRWLKPLQVALSAVFVGALLVVGVMAI</sequence>
<keyword evidence="1" id="KW-0472">Membrane</keyword>
<feature type="transmembrane region" description="Helical" evidence="1">
    <location>
        <begin position="32"/>
        <end position="51"/>
    </location>
</feature>
<protein>
    <recommendedName>
        <fullName evidence="4">Glycosyltransferase RgtA/B/C/D-like domain-containing protein</fullName>
    </recommendedName>
</protein>
<proteinExistence type="predicted"/>
<name>A0A316TEQ1_9ACTN</name>
<keyword evidence="3" id="KW-1185">Reference proteome</keyword>
<keyword evidence="1" id="KW-1133">Transmembrane helix</keyword>
<feature type="transmembrane region" description="Helical" evidence="1">
    <location>
        <begin position="492"/>
        <end position="509"/>
    </location>
</feature>
<feature type="transmembrane region" description="Helical" evidence="1">
    <location>
        <begin position="353"/>
        <end position="371"/>
    </location>
</feature>
<evidence type="ECO:0000313" key="2">
    <source>
        <dbReference type="EMBL" id="PWN01941.1"/>
    </source>
</evidence>
<accession>A0A316TEQ1</accession>
<evidence type="ECO:0008006" key="4">
    <source>
        <dbReference type="Google" id="ProtNLM"/>
    </source>
</evidence>
<dbReference type="OrthoDB" id="3763726at2"/>
<comment type="caution">
    <text evidence="2">The sequence shown here is derived from an EMBL/GenBank/DDBJ whole genome shotgun (WGS) entry which is preliminary data.</text>
</comment>
<reference evidence="2 3" key="1">
    <citation type="submission" date="2018-05" db="EMBL/GenBank/DDBJ databases">
        <title>Nocardioides silvaticus genome.</title>
        <authorList>
            <person name="Li C."/>
            <person name="Wang G."/>
        </authorList>
    </citation>
    <scope>NUCLEOTIDE SEQUENCE [LARGE SCALE GENOMIC DNA]</scope>
    <source>
        <strain evidence="2 3">CCTCC AB 2018079</strain>
    </source>
</reference>
<gene>
    <name evidence="2" type="ORF">DJ010_15455</name>
</gene>
<dbReference type="Proteomes" id="UP000245507">
    <property type="component" value="Unassembled WGS sequence"/>
</dbReference>
<feature type="transmembrane region" description="Helical" evidence="1">
    <location>
        <begin position="173"/>
        <end position="190"/>
    </location>
</feature>
<evidence type="ECO:0000256" key="1">
    <source>
        <dbReference type="SAM" id="Phobius"/>
    </source>
</evidence>
<feature type="transmembrane region" description="Helical" evidence="1">
    <location>
        <begin position="421"/>
        <end position="440"/>
    </location>
</feature>
<dbReference type="AlphaFoldDB" id="A0A316TEQ1"/>
<feature type="transmembrane region" description="Helical" evidence="1">
    <location>
        <begin position="123"/>
        <end position="140"/>
    </location>
</feature>
<feature type="transmembrane region" description="Helical" evidence="1">
    <location>
        <begin position="97"/>
        <end position="117"/>
    </location>
</feature>
<feature type="transmembrane region" description="Helical" evidence="1">
    <location>
        <begin position="446"/>
        <end position="463"/>
    </location>
</feature>
<feature type="transmembrane region" description="Helical" evidence="1">
    <location>
        <begin position="391"/>
        <end position="409"/>
    </location>
</feature>
<feature type="transmembrane region" description="Helical" evidence="1">
    <location>
        <begin position="210"/>
        <end position="240"/>
    </location>
</feature>
<feature type="transmembrane region" description="Helical" evidence="1">
    <location>
        <begin position="246"/>
        <end position="268"/>
    </location>
</feature>
<dbReference type="EMBL" id="QGDD01000007">
    <property type="protein sequence ID" value="PWN01941.1"/>
    <property type="molecule type" value="Genomic_DNA"/>
</dbReference>
<dbReference type="RefSeq" id="WP_109695355.1">
    <property type="nucleotide sequence ID" value="NZ_QGDD01000007.1"/>
</dbReference>